<dbReference type="Gene3D" id="3.40.50.720">
    <property type="entry name" value="NAD(P)-binding Rossmann-like Domain"/>
    <property type="match status" value="1"/>
</dbReference>
<feature type="domain" description="Gfo/Idh/MocA-like oxidoreductase C-terminal" evidence="4">
    <location>
        <begin position="137"/>
        <end position="350"/>
    </location>
</feature>
<gene>
    <name evidence="5" type="primary">iolW</name>
    <name evidence="5" type="ORF">AN619_22180</name>
</gene>
<evidence type="ECO:0000259" key="4">
    <source>
        <dbReference type="Pfam" id="PF02894"/>
    </source>
</evidence>
<dbReference type="PANTHER" id="PTHR43708">
    <property type="entry name" value="CONSERVED EXPRESSED OXIDOREDUCTASE (EUROFUNG)"/>
    <property type="match status" value="1"/>
</dbReference>
<comment type="similarity">
    <text evidence="1">Belongs to the Gfo/Idh/MocA family.</text>
</comment>
<dbReference type="OrthoDB" id="9783105at2"/>
<dbReference type="SUPFAM" id="SSF55347">
    <property type="entry name" value="Glyceraldehyde-3-phosphate dehydrogenase-like, C-terminal domain"/>
    <property type="match status" value="1"/>
</dbReference>
<dbReference type="EMBL" id="LOEE01000047">
    <property type="protein sequence ID" value="KXG74711.1"/>
    <property type="molecule type" value="Genomic_DNA"/>
</dbReference>
<dbReference type="RefSeq" id="WP_068556955.1">
    <property type="nucleotide sequence ID" value="NZ_LOEE01000047.1"/>
</dbReference>
<dbReference type="AlphaFoldDB" id="A0A140L2D6"/>
<reference evidence="5 6" key="1">
    <citation type="submission" date="2015-12" db="EMBL/GenBank/DDBJ databases">
        <title>Draft genome sequence of the thermoanaerobe Thermotalea metallivorans, an isolate from the runoff channel of the Great Artesian Basin, Australia.</title>
        <authorList>
            <person name="Patel B.K."/>
        </authorList>
    </citation>
    <scope>NUCLEOTIDE SEQUENCE [LARGE SCALE GENOMIC DNA]</scope>
    <source>
        <strain evidence="5 6">B2-1</strain>
    </source>
</reference>
<keyword evidence="6" id="KW-1185">Reference proteome</keyword>
<accession>A0A140L2D6</accession>
<dbReference type="InterPro" id="IPR000683">
    <property type="entry name" value="Gfo/Idh/MocA-like_OxRdtase_N"/>
</dbReference>
<evidence type="ECO:0000259" key="3">
    <source>
        <dbReference type="Pfam" id="PF01408"/>
    </source>
</evidence>
<dbReference type="InterPro" id="IPR051317">
    <property type="entry name" value="Gfo/Idh/MocA_oxidoreduct"/>
</dbReference>
<dbReference type="STRING" id="520762.AN619_22180"/>
<dbReference type="Pfam" id="PF02894">
    <property type="entry name" value="GFO_IDH_MocA_C"/>
    <property type="match status" value="1"/>
</dbReference>
<dbReference type="SUPFAM" id="SSF51735">
    <property type="entry name" value="NAD(P)-binding Rossmann-fold domains"/>
    <property type="match status" value="1"/>
</dbReference>
<sequence length="353" mass="39872">MKEKVKVGLIGFGLGGRVFHAPVIYSVEHLELAKIVSTREETAAMARQIYPQAVVVPDADKLLEDEEIELVVVATPNTSHFEYASKALLANKHVVVEKPFTITSEEADALIALSQKQNRVLTVHQNRRWDSDFLTVKKIIDSHLLGNVVEYEARFDRFRNVPRPNAWREEDGPGAGVLYDLGSHLIDQAQCLFGLPREVTGDIRIQREGGKVDDYFEITLHYEKTKAILKAGMLVREPMPHFAVMGDRGSFVKYGMDVQEAALKKGCFPKDMEDWGKEPEALWGILNTEINGLSFRGKVESLPGDYRAFYENVYRAIRGIEAPAVKPWEARNTVRIIELAMESSKQKRTLPFC</sequence>
<dbReference type="Pfam" id="PF01408">
    <property type="entry name" value="GFO_IDH_MocA"/>
    <property type="match status" value="1"/>
</dbReference>
<evidence type="ECO:0000313" key="6">
    <source>
        <dbReference type="Proteomes" id="UP000070456"/>
    </source>
</evidence>
<dbReference type="InterPro" id="IPR036291">
    <property type="entry name" value="NAD(P)-bd_dom_sf"/>
</dbReference>
<comment type="caution">
    <text evidence="5">The sequence shown here is derived from an EMBL/GenBank/DDBJ whole genome shotgun (WGS) entry which is preliminary data.</text>
</comment>
<dbReference type="EC" id="1.1.1.371" evidence="5"/>
<evidence type="ECO:0000313" key="5">
    <source>
        <dbReference type="EMBL" id="KXG74711.1"/>
    </source>
</evidence>
<organism evidence="5 6">
    <name type="scientific">Thermotalea metallivorans</name>
    <dbReference type="NCBI Taxonomy" id="520762"/>
    <lineage>
        <taxon>Bacteria</taxon>
        <taxon>Bacillati</taxon>
        <taxon>Bacillota</taxon>
        <taxon>Clostridia</taxon>
        <taxon>Peptostreptococcales</taxon>
        <taxon>Thermotaleaceae</taxon>
        <taxon>Thermotalea</taxon>
    </lineage>
</organism>
<dbReference type="InterPro" id="IPR004104">
    <property type="entry name" value="Gfo/Idh/MocA-like_OxRdtase_C"/>
</dbReference>
<dbReference type="Proteomes" id="UP000070456">
    <property type="component" value="Unassembled WGS sequence"/>
</dbReference>
<dbReference type="GO" id="GO:0102497">
    <property type="term" value="F:scyllo-inositol dehydrogenase (NADP+) activity"/>
    <property type="evidence" value="ECO:0007669"/>
    <property type="project" value="UniProtKB-EC"/>
</dbReference>
<feature type="domain" description="Gfo/Idh/MocA-like oxidoreductase N-terminal" evidence="3">
    <location>
        <begin position="5"/>
        <end position="124"/>
    </location>
</feature>
<dbReference type="PATRIC" id="fig|520762.4.peg.2453"/>
<protein>
    <submittedName>
        <fullName evidence="5">Scyllo-inositol 2-dehydrogenase (NADP(+))</fullName>
        <ecNumber evidence="5">1.1.1.371</ecNumber>
    </submittedName>
</protein>
<dbReference type="Gene3D" id="3.30.360.10">
    <property type="entry name" value="Dihydrodipicolinate Reductase, domain 2"/>
    <property type="match status" value="1"/>
</dbReference>
<proteinExistence type="inferred from homology"/>
<dbReference type="PANTHER" id="PTHR43708:SF5">
    <property type="entry name" value="CONSERVED EXPRESSED OXIDOREDUCTASE (EUROFUNG)-RELATED"/>
    <property type="match status" value="1"/>
</dbReference>
<name>A0A140L2D6_9FIRM</name>
<evidence type="ECO:0000256" key="1">
    <source>
        <dbReference type="ARBA" id="ARBA00010928"/>
    </source>
</evidence>
<dbReference type="GO" id="GO:0000166">
    <property type="term" value="F:nucleotide binding"/>
    <property type="evidence" value="ECO:0007669"/>
    <property type="project" value="InterPro"/>
</dbReference>
<keyword evidence="2 5" id="KW-0560">Oxidoreductase</keyword>
<evidence type="ECO:0000256" key="2">
    <source>
        <dbReference type="ARBA" id="ARBA00023002"/>
    </source>
</evidence>